<dbReference type="EMBL" id="CP012661">
    <property type="protein sequence ID" value="AMY68238.1"/>
    <property type="molecule type" value="Genomic_DNA"/>
</dbReference>
<gene>
    <name evidence="2" type="ORF">AKL17_0979</name>
</gene>
<evidence type="ECO:0000313" key="3">
    <source>
        <dbReference type="Proteomes" id="UP000076128"/>
    </source>
</evidence>
<proteinExistence type="predicted"/>
<accession>A0A159Z2A3</accession>
<organism evidence="2 3">
    <name type="scientific">Frigidibacter mobilis</name>
    <dbReference type="NCBI Taxonomy" id="1335048"/>
    <lineage>
        <taxon>Bacteria</taxon>
        <taxon>Pseudomonadati</taxon>
        <taxon>Pseudomonadota</taxon>
        <taxon>Alphaproteobacteria</taxon>
        <taxon>Rhodobacterales</taxon>
        <taxon>Paracoccaceae</taxon>
        <taxon>Frigidibacter</taxon>
    </lineage>
</organism>
<protein>
    <submittedName>
        <fullName evidence="2">Uncharacterized protein</fullName>
    </submittedName>
</protein>
<dbReference type="AlphaFoldDB" id="A0A159Z2A3"/>
<name>A0A159Z2A3_9RHOB</name>
<feature type="signal peptide" evidence="1">
    <location>
        <begin position="1"/>
        <end position="25"/>
    </location>
</feature>
<evidence type="ECO:0000313" key="2">
    <source>
        <dbReference type="EMBL" id="AMY68238.1"/>
    </source>
</evidence>
<keyword evidence="3" id="KW-1185">Reference proteome</keyword>
<reference evidence="2 3" key="1">
    <citation type="submission" date="2015-09" db="EMBL/GenBank/DDBJ databases">
        <title>Complete genome sequence of Defluviimonas alba cai42t isolated from an oilfield in Xinjiang.</title>
        <authorList>
            <person name="Geng S."/>
            <person name="Pan X."/>
            <person name="Wu X."/>
        </authorList>
    </citation>
    <scope>NUCLEOTIDE SEQUENCE [LARGE SCALE GENOMIC DNA]</scope>
    <source>
        <strain evidence="3">cai42</strain>
    </source>
</reference>
<evidence type="ECO:0000256" key="1">
    <source>
        <dbReference type="SAM" id="SignalP"/>
    </source>
</evidence>
<dbReference type="RefSeq" id="WP_066811036.1">
    <property type="nucleotide sequence ID" value="NZ_CP012661.1"/>
</dbReference>
<dbReference type="OrthoDB" id="7689671at2"/>
<dbReference type="KEGG" id="daa:AKL17_0979"/>
<sequence length="198" mass="20064">MFKRFQLVAMAVLLAVPMGAGPAAAKAQMCSAVVEGVAVTLGYNDEADVWSSRRERWGLDKGACPARVIIAHMAPDLTEQERGVFCLQHDPILNGFSGLAMGERDAYGLCETTGRVCRFVNSTADGARDVAGIAVTTGVEAVRHNSGAVILSGSSTGLAATLSGLGTTVAGVLSAPAALAGAAASVVVVGGAVWVCSD</sequence>
<feature type="chain" id="PRO_5007811659" evidence="1">
    <location>
        <begin position="26"/>
        <end position="198"/>
    </location>
</feature>
<dbReference type="Proteomes" id="UP000076128">
    <property type="component" value="Chromosome"/>
</dbReference>
<keyword evidence="1" id="KW-0732">Signal</keyword>